<reference evidence="1 2" key="1">
    <citation type="journal article" date="2019" name="Int. J. Syst. Evol. Microbiol.">
        <title>The Global Catalogue of Microorganisms (GCM) 10K type strain sequencing project: providing services to taxonomists for standard genome sequencing and annotation.</title>
        <authorList>
            <consortium name="The Broad Institute Genomics Platform"/>
            <consortium name="The Broad Institute Genome Sequencing Center for Infectious Disease"/>
            <person name="Wu L."/>
            <person name="Ma J."/>
        </authorList>
    </citation>
    <scope>NUCLEOTIDE SEQUENCE [LARGE SCALE GENOMIC DNA]</scope>
    <source>
        <strain evidence="1 2">XZYJ18</strain>
    </source>
</reference>
<evidence type="ECO:0000313" key="1">
    <source>
        <dbReference type="EMBL" id="MFC4823871.1"/>
    </source>
</evidence>
<sequence length="136" mass="16009">MNERERDSLLDRIHQSSGTIGRSMPETVTLDGESIPLRKFYIEVSGREELRGEDRESVEEVLSYLRRERSVRIKRIRNREVDYETGKALVPEIQDLDRAINAFESLEDPSYEEQVRREKIESARELVELMRDLGKL</sequence>
<name>A0ABD5PZF0_9EURY</name>
<dbReference type="AlphaFoldDB" id="A0ABD5PZF0"/>
<dbReference type="Pfam" id="PF19101">
    <property type="entry name" value="DUF5788"/>
    <property type="match status" value="1"/>
</dbReference>
<accession>A0ABD5PZF0</accession>
<comment type="caution">
    <text evidence="1">The sequence shown here is derived from an EMBL/GenBank/DDBJ whole genome shotgun (WGS) entry which is preliminary data.</text>
</comment>
<keyword evidence="2" id="KW-1185">Reference proteome</keyword>
<proteinExistence type="predicted"/>
<protein>
    <submittedName>
        <fullName evidence="1">DUF5788 family protein</fullName>
    </submittedName>
</protein>
<dbReference type="EMBL" id="JBHSHT010000001">
    <property type="protein sequence ID" value="MFC4823871.1"/>
    <property type="molecule type" value="Genomic_DNA"/>
</dbReference>
<evidence type="ECO:0000313" key="2">
    <source>
        <dbReference type="Proteomes" id="UP001595945"/>
    </source>
</evidence>
<dbReference type="Proteomes" id="UP001595945">
    <property type="component" value="Unassembled WGS sequence"/>
</dbReference>
<dbReference type="InterPro" id="IPR043900">
    <property type="entry name" value="DUF5788"/>
</dbReference>
<organism evidence="1 2">
    <name type="scientific">Halorussus aquaticus</name>
    <dbReference type="NCBI Taxonomy" id="2953748"/>
    <lineage>
        <taxon>Archaea</taxon>
        <taxon>Methanobacteriati</taxon>
        <taxon>Methanobacteriota</taxon>
        <taxon>Stenosarchaea group</taxon>
        <taxon>Halobacteria</taxon>
        <taxon>Halobacteriales</taxon>
        <taxon>Haladaptataceae</taxon>
        <taxon>Halorussus</taxon>
    </lineage>
</organism>
<dbReference type="RefSeq" id="WP_254270092.1">
    <property type="nucleotide sequence ID" value="NZ_CP100401.1"/>
</dbReference>
<dbReference type="GeneID" id="73047131"/>
<gene>
    <name evidence="1" type="ORF">ACFO9K_06315</name>
</gene>